<dbReference type="EMBL" id="JALJOS010000035">
    <property type="protein sequence ID" value="KAK9821861.1"/>
    <property type="molecule type" value="Genomic_DNA"/>
</dbReference>
<proteinExistence type="predicted"/>
<keyword evidence="2" id="KW-1185">Reference proteome</keyword>
<accession>A0AAW1QK62</accession>
<protein>
    <submittedName>
        <fullName evidence="1">Uncharacterized protein</fullName>
    </submittedName>
</protein>
<evidence type="ECO:0000313" key="2">
    <source>
        <dbReference type="Proteomes" id="UP001438707"/>
    </source>
</evidence>
<dbReference type="InterPro" id="IPR040415">
    <property type="entry name" value="SETD9"/>
</dbReference>
<reference evidence="1 2" key="1">
    <citation type="journal article" date="2024" name="Nat. Commun.">
        <title>Phylogenomics reveals the evolutionary origins of lichenization in chlorophyte algae.</title>
        <authorList>
            <person name="Puginier C."/>
            <person name="Libourel C."/>
            <person name="Otte J."/>
            <person name="Skaloud P."/>
            <person name="Haon M."/>
            <person name="Grisel S."/>
            <person name="Petersen M."/>
            <person name="Berrin J.G."/>
            <person name="Delaux P.M."/>
            <person name="Dal Grande F."/>
            <person name="Keller J."/>
        </authorList>
    </citation>
    <scope>NUCLEOTIDE SEQUENCE [LARGE SCALE GENOMIC DNA]</scope>
    <source>
        <strain evidence="1 2">SAG 2145</strain>
    </source>
</reference>
<dbReference type="PANTHER" id="PTHR33524">
    <property type="entry name" value="C5ORF35"/>
    <property type="match status" value="1"/>
</dbReference>
<name>A0AAW1QK62_9CHLO</name>
<dbReference type="CDD" id="cd10537">
    <property type="entry name" value="SET_SETD9"/>
    <property type="match status" value="1"/>
</dbReference>
<dbReference type="PANTHER" id="PTHR33524:SF1">
    <property type="entry name" value="SET DOMAIN-CONTAINING PROTEIN"/>
    <property type="match status" value="1"/>
</dbReference>
<sequence length="396" mass="43239">MLRSVRAWFEGLSIQAVRQRFDKRRVQQQLDLHKLYLLTSYRSRELEGHRLNDLEVKTLCGASEKLSFESLSASVARNLRGQLLLAVHAVDDSLAASHDPVQHSRAKLHQAAVTSKAPTGSGSAPAKRQSGLAAAVGMTLTSSQALSSAHEAEVSGDIERSGQACSGSIAETLTMKAVSELVQERLGYSLDVKASAIGHRQAGDGLWLCGRAPVGSLIALYPGIVYSPAHYRRMPGYPRVDKDNDYLQGRFDGSVLDGLSWGYGALTAHDRLAASAACNRPQVLQQLRSLEKRNPLALAHFANHPPSGTQPNVVVASYDADLNKGDLQALRPYLPNVLFTDGKAAAPDSLLPMLVFVAVRELHDEEILLNYRLSNFIARPSWYSPVDEAEDKRRWA</sequence>
<comment type="caution">
    <text evidence="1">The sequence shown here is derived from an EMBL/GenBank/DDBJ whole genome shotgun (WGS) entry which is preliminary data.</text>
</comment>
<dbReference type="Proteomes" id="UP001438707">
    <property type="component" value="Unassembled WGS sequence"/>
</dbReference>
<dbReference type="AlphaFoldDB" id="A0AAW1QK62"/>
<gene>
    <name evidence="1" type="ORF">WJX74_006373</name>
</gene>
<organism evidence="1 2">
    <name type="scientific">Apatococcus lobatus</name>
    <dbReference type="NCBI Taxonomy" id="904363"/>
    <lineage>
        <taxon>Eukaryota</taxon>
        <taxon>Viridiplantae</taxon>
        <taxon>Chlorophyta</taxon>
        <taxon>core chlorophytes</taxon>
        <taxon>Trebouxiophyceae</taxon>
        <taxon>Chlorellales</taxon>
        <taxon>Chlorellaceae</taxon>
        <taxon>Apatococcus</taxon>
    </lineage>
</organism>
<evidence type="ECO:0000313" key="1">
    <source>
        <dbReference type="EMBL" id="KAK9821861.1"/>
    </source>
</evidence>